<name>A0A973VY32_9BRAD</name>
<dbReference type="InterPro" id="IPR008160">
    <property type="entry name" value="Collagen"/>
</dbReference>
<dbReference type="GO" id="GO:0005615">
    <property type="term" value="C:extracellular space"/>
    <property type="evidence" value="ECO:0007669"/>
    <property type="project" value="TreeGrafter"/>
</dbReference>
<dbReference type="InterPro" id="IPR030392">
    <property type="entry name" value="S74_ICA"/>
</dbReference>
<keyword evidence="3" id="KW-0176">Collagen</keyword>
<dbReference type="GO" id="GO:0031012">
    <property type="term" value="C:extracellular matrix"/>
    <property type="evidence" value="ECO:0007669"/>
    <property type="project" value="TreeGrafter"/>
</dbReference>
<feature type="compositionally biased region" description="Low complexity" evidence="1">
    <location>
        <begin position="120"/>
        <end position="152"/>
    </location>
</feature>
<sequence>MNDFSITQTLDVTGEVEIIQDDVAIIISPDQGPPGARGNSVLSGTSDPTSSLGVDGDFYYNEETHQFYGPKEGGIWPAPVLLTGPQGPQGAQGIQGPVGPEGPVGPTGAASTVPGPPGPQGVQGNTGPQGVIGNTGPQGAQGVQGPQGNPGVDGNTVLYGTVAPTAGIGVNGNFYINTATNFIYGPKAGGAWPSGTSLVGPQGPQGVQGVPGAGSPGTATPIMASVGAVGVSGNFSREDHVHPSDTSRVIKAGDRMTGALRVGSVRPAPAYPASVGSYSMSIDASLGFNVFVSADGSQWLAQSAGYGVAIIDDPPTGNLNFFASPASVAAGGLMTLNTTATLTQQGQWQPKSIAMTGDNGFGAITLYRTGGVTYGTLGVDASGYNINLSAGTIPINICFSGIVRAVFASSGGLSINQPNATNITALSVIGATASYAADCRANGPGFAGVVGWANGTSLYGMSGENLSGTTYSFYGNTGAFLAAGAWQTSDARVKSVTRQTDPAAALAIVNALPVNEFTPANPAAREMFFGRADVANETLYGWNAQDVQLLVPIAVRDIGVPVVDRVMRAALKHIDIPELDSKEAEALGEEEMSIKAINDRYMLTTLWSAVQRLSTQNDELRAEIDALKAASS</sequence>
<reference evidence="3" key="1">
    <citation type="submission" date="2020-06" db="EMBL/GenBank/DDBJ databases">
        <title>Whole Genome Sequence of Bradyrhizobium sp. Strain 1S1.</title>
        <authorList>
            <person name="Bromfield E.S.P."/>
            <person name="Cloutier S."/>
        </authorList>
    </citation>
    <scope>NUCLEOTIDE SEQUENCE [LARGE SCALE GENOMIC DNA]</scope>
    <source>
        <strain evidence="3">1S1</strain>
    </source>
</reference>
<feature type="domain" description="Peptidase S74" evidence="2">
    <location>
        <begin position="489"/>
        <end position="624"/>
    </location>
</feature>
<feature type="region of interest" description="Disordered" evidence="1">
    <location>
        <begin position="27"/>
        <end position="49"/>
    </location>
</feature>
<gene>
    <name evidence="3" type="ORF">HAP48_012075</name>
</gene>
<feature type="region of interest" description="Disordered" evidence="1">
    <location>
        <begin position="86"/>
        <end position="152"/>
    </location>
</feature>
<dbReference type="PANTHER" id="PTHR24023">
    <property type="entry name" value="COLLAGEN ALPHA"/>
    <property type="match status" value="1"/>
</dbReference>
<feature type="compositionally biased region" description="Low complexity" evidence="1">
    <location>
        <begin position="86"/>
        <end position="98"/>
    </location>
</feature>
<comment type="caution">
    <text evidence="3">The sequence shown here is derived from an EMBL/GenBank/DDBJ whole genome shotgun (WGS) entry which is preliminary data.</text>
</comment>
<dbReference type="InterPro" id="IPR050149">
    <property type="entry name" value="Collagen_superfamily"/>
</dbReference>
<dbReference type="GO" id="GO:0030020">
    <property type="term" value="F:extracellular matrix structural constituent conferring tensile strength"/>
    <property type="evidence" value="ECO:0007669"/>
    <property type="project" value="TreeGrafter"/>
</dbReference>
<accession>A0A973VY32</accession>
<dbReference type="AlphaFoldDB" id="A0A973VY32"/>
<evidence type="ECO:0000259" key="2">
    <source>
        <dbReference type="PROSITE" id="PS51688"/>
    </source>
</evidence>
<dbReference type="RefSeq" id="WP_166202946.1">
    <property type="nucleotide sequence ID" value="NZ_CP088285.1"/>
</dbReference>
<dbReference type="GO" id="GO:0030198">
    <property type="term" value="P:extracellular matrix organization"/>
    <property type="evidence" value="ECO:0007669"/>
    <property type="project" value="TreeGrafter"/>
</dbReference>
<dbReference type="Pfam" id="PF01391">
    <property type="entry name" value="Collagen"/>
    <property type="match status" value="1"/>
</dbReference>
<dbReference type="PANTHER" id="PTHR24023:SF1095">
    <property type="entry name" value="EGF-LIKE DOMAIN-CONTAINING PROTEIN"/>
    <property type="match status" value="1"/>
</dbReference>
<evidence type="ECO:0000256" key="1">
    <source>
        <dbReference type="SAM" id="MobiDB-lite"/>
    </source>
</evidence>
<protein>
    <submittedName>
        <fullName evidence="3">Collagen-like protein</fullName>
    </submittedName>
</protein>
<proteinExistence type="predicted"/>
<evidence type="ECO:0000313" key="3">
    <source>
        <dbReference type="EMBL" id="NVI43670.1"/>
    </source>
</evidence>
<feature type="compositionally biased region" description="Polar residues" evidence="1">
    <location>
        <begin position="40"/>
        <end position="49"/>
    </location>
</feature>
<organism evidence="3">
    <name type="scientific">Bradyrhizobium septentrionale</name>
    <dbReference type="NCBI Taxonomy" id="1404411"/>
    <lineage>
        <taxon>Bacteria</taxon>
        <taxon>Pseudomonadati</taxon>
        <taxon>Pseudomonadota</taxon>
        <taxon>Alphaproteobacteria</taxon>
        <taxon>Hyphomicrobiales</taxon>
        <taxon>Nitrobacteraceae</taxon>
        <taxon>Bradyrhizobium</taxon>
    </lineage>
</organism>
<dbReference type="EMBL" id="JAAOLE020000001">
    <property type="protein sequence ID" value="NVI43670.1"/>
    <property type="molecule type" value="Genomic_DNA"/>
</dbReference>
<dbReference type="PROSITE" id="PS51688">
    <property type="entry name" value="ICA"/>
    <property type="match status" value="1"/>
</dbReference>